<evidence type="ECO:0000313" key="1">
    <source>
        <dbReference type="EMBL" id="KKK49860.1"/>
    </source>
</evidence>
<dbReference type="EMBL" id="LAZR01068321">
    <property type="protein sequence ID" value="KKK49860.1"/>
    <property type="molecule type" value="Genomic_DNA"/>
</dbReference>
<feature type="non-terminal residue" evidence="1">
    <location>
        <position position="21"/>
    </location>
</feature>
<comment type="caution">
    <text evidence="1">The sequence shown here is derived from an EMBL/GenBank/DDBJ whole genome shotgun (WGS) entry which is preliminary data.</text>
</comment>
<gene>
    <name evidence="1" type="ORF">LCGC14_3130840</name>
</gene>
<dbReference type="AlphaFoldDB" id="A0A0F8WNN1"/>
<reference evidence="1" key="1">
    <citation type="journal article" date="2015" name="Nature">
        <title>Complex archaea that bridge the gap between prokaryotes and eukaryotes.</title>
        <authorList>
            <person name="Spang A."/>
            <person name="Saw J.H."/>
            <person name="Jorgensen S.L."/>
            <person name="Zaremba-Niedzwiedzka K."/>
            <person name="Martijn J."/>
            <person name="Lind A.E."/>
            <person name="van Eijk R."/>
            <person name="Schleper C."/>
            <person name="Guy L."/>
            <person name="Ettema T.J."/>
        </authorList>
    </citation>
    <scope>NUCLEOTIDE SEQUENCE</scope>
</reference>
<accession>A0A0F8WNN1</accession>
<protein>
    <submittedName>
        <fullName evidence="1">Uncharacterized protein</fullName>
    </submittedName>
</protein>
<proteinExistence type="predicted"/>
<organism evidence="1">
    <name type="scientific">marine sediment metagenome</name>
    <dbReference type="NCBI Taxonomy" id="412755"/>
    <lineage>
        <taxon>unclassified sequences</taxon>
        <taxon>metagenomes</taxon>
        <taxon>ecological metagenomes</taxon>
    </lineage>
</organism>
<sequence>MLRAKLYAIFAGIVAFLLALV</sequence>
<name>A0A0F8WNN1_9ZZZZ</name>